<protein>
    <submittedName>
        <fullName evidence="8">Flagellar biosynthetic protein FliQ</fullName>
    </submittedName>
</protein>
<dbReference type="RefSeq" id="WP_218445833.1">
    <property type="nucleotide sequence ID" value="NZ_JAGSPA010000003.1"/>
</dbReference>
<dbReference type="InterPro" id="IPR002191">
    <property type="entry name" value="Bac_export_3"/>
</dbReference>
<accession>A0ABS6SF06</accession>
<name>A0ABS6SF06_9SPHN</name>
<organism evidence="8 9">
    <name type="scientific">Pacificimonas pallii</name>
    <dbReference type="NCBI Taxonomy" id="2827236"/>
    <lineage>
        <taxon>Bacteria</taxon>
        <taxon>Pseudomonadati</taxon>
        <taxon>Pseudomonadota</taxon>
        <taxon>Alphaproteobacteria</taxon>
        <taxon>Sphingomonadales</taxon>
        <taxon>Sphingosinicellaceae</taxon>
        <taxon>Pacificimonas</taxon>
    </lineage>
</organism>
<keyword evidence="8" id="KW-0966">Cell projection</keyword>
<feature type="transmembrane region" description="Helical" evidence="7">
    <location>
        <begin position="54"/>
        <end position="72"/>
    </location>
</feature>
<evidence type="ECO:0000256" key="2">
    <source>
        <dbReference type="ARBA" id="ARBA00006156"/>
    </source>
</evidence>
<comment type="caution">
    <text evidence="8">The sequence shown here is derived from an EMBL/GenBank/DDBJ whole genome shotgun (WGS) entry which is preliminary data.</text>
</comment>
<evidence type="ECO:0000313" key="8">
    <source>
        <dbReference type="EMBL" id="MBV7256992.1"/>
    </source>
</evidence>
<dbReference type="PANTHER" id="PTHR34040">
    <property type="entry name" value="FLAGELLAR BIOSYNTHETIC PROTEIN FLIQ"/>
    <property type="match status" value="1"/>
</dbReference>
<comment type="similarity">
    <text evidence="2">Belongs to the FliQ/MopD/SpaQ family.</text>
</comment>
<evidence type="ECO:0000256" key="5">
    <source>
        <dbReference type="ARBA" id="ARBA00022989"/>
    </source>
</evidence>
<comment type="subcellular location">
    <subcellularLocation>
        <location evidence="1">Cell membrane</location>
        <topology evidence="1">Multi-pass membrane protein</topology>
    </subcellularLocation>
</comment>
<gene>
    <name evidence="8" type="ORF">KCG44_09375</name>
</gene>
<sequence length="88" mass="9406">MTAALESQIGDMLWLLVYVMAPMILPVLVIGLVIGMVQAATSINEMTLSFVPKLLIALVCLGFFGTAMLGLLTDFTEGIFATVANITR</sequence>
<keyword evidence="8" id="KW-0282">Flagellum</keyword>
<dbReference type="PIRSF" id="PIRSF004669">
    <property type="entry name" value="FliQ"/>
    <property type="match status" value="1"/>
</dbReference>
<dbReference type="EMBL" id="JAGSPA010000003">
    <property type="protein sequence ID" value="MBV7256992.1"/>
    <property type="molecule type" value="Genomic_DNA"/>
</dbReference>
<reference evidence="8 9" key="1">
    <citation type="submission" date="2021-04" db="EMBL/GenBank/DDBJ databases">
        <authorList>
            <person name="Pira H."/>
            <person name="Risdian C."/>
            <person name="Wink J."/>
        </authorList>
    </citation>
    <scope>NUCLEOTIDE SEQUENCE [LARGE SCALE GENOMIC DNA]</scope>
    <source>
        <strain evidence="8 9">WHA3</strain>
    </source>
</reference>
<evidence type="ECO:0000256" key="4">
    <source>
        <dbReference type="ARBA" id="ARBA00022692"/>
    </source>
</evidence>
<keyword evidence="8" id="KW-0969">Cilium</keyword>
<keyword evidence="9" id="KW-1185">Reference proteome</keyword>
<dbReference type="Proteomes" id="UP000722336">
    <property type="component" value="Unassembled WGS sequence"/>
</dbReference>
<keyword evidence="3" id="KW-1003">Cell membrane</keyword>
<evidence type="ECO:0000313" key="9">
    <source>
        <dbReference type="Proteomes" id="UP000722336"/>
    </source>
</evidence>
<keyword evidence="4 7" id="KW-0812">Transmembrane</keyword>
<evidence type="ECO:0000256" key="3">
    <source>
        <dbReference type="ARBA" id="ARBA00022475"/>
    </source>
</evidence>
<proteinExistence type="inferred from homology"/>
<evidence type="ECO:0000256" key="7">
    <source>
        <dbReference type="SAM" id="Phobius"/>
    </source>
</evidence>
<feature type="transmembrane region" description="Helical" evidence="7">
    <location>
        <begin position="12"/>
        <end position="34"/>
    </location>
</feature>
<evidence type="ECO:0000256" key="6">
    <source>
        <dbReference type="ARBA" id="ARBA00023136"/>
    </source>
</evidence>
<keyword evidence="6 7" id="KW-0472">Membrane</keyword>
<keyword evidence="5 7" id="KW-1133">Transmembrane helix</keyword>
<dbReference type="PANTHER" id="PTHR34040:SF8">
    <property type="entry name" value="FLAGELLAR BIOSYNTHETIC PROTEIN FLIQ"/>
    <property type="match status" value="1"/>
</dbReference>
<dbReference type="Pfam" id="PF01313">
    <property type="entry name" value="Bac_export_3"/>
    <property type="match status" value="1"/>
</dbReference>
<evidence type="ECO:0000256" key="1">
    <source>
        <dbReference type="ARBA" id="ARBA00004651"/>
    </source>
</evidence>